<dbReference type="InterPro" id="IPR024535">
    <property type="entry name" value="RHGA/B-epi-like_pectate_lyase"/>
</dbReference>
<feature type="domain" description="Rhamnogalacturonase A/B/Epimerase-like pectate lyase" evidence="1">
    <location>
        <begin position="36"/>
        <end position="255"/>
    </location>
</feature>
<gene>
    <name evidence="2" type="ORF">HB847_07095</name>
</gene>
<dbReference type="InterPro" id="IPR006626">
    <property type="entry name" value="PbH1"/>
</dbReference>
<reference evidence="2 3" key="1">
    <citation type="submission" date="2020-03" db="EMBL/GenBank/DDBJ databases">
        <title>Soil Listeria distribution.</title>
        <authorList>
            <person name="Liao J."/>
            <person name="Wiedmann M."/>
        </authorList>
    </citation>
    <scope>NUCLEOTIDE SEQUENCE [LARGE SCALE GENOMIC DNA]</scope>
    <source>
        <strain evidence="2 3">FSL L7-1681</strain>
    </source>
</reference>
<accession>A0A841Y6Q0</accession>
<dbReference type="InterPro" id="IPR011050">
    <property type="entry name" value="Pectin_lyase_fold/virulence"/>
</dbReference>
<dbReference type="InterPro" id="IPR012334">
    <property type="entry name" value="Pectin_lyas_fold"/>
</dbReference>
<dbReference type="Pfam" id="PF12708">
    <property type="entry name" value="Pect-lyase_RHGA_epim"/>
    <property type="match status" value="1"/>
</dbReference>
<dbReference type="SMART" id="SM00710">
    <property type="entry name" value="PbH1"/>
    <property type="match status" value="4"/>
</dbReference>
<protein>
    <recommendedName>
        <fullName evidence="1">Rhamnogalacturonase A/B/Epimerase-like pectate lyase domain-containing protein</fullName>
    </recommendedName>
</protein>
<evidence type="ECO:0000313" key="3">
    <source>
        <dbReference type="Proteomes" id="UP000591929"/>
    </source>
</evidence>
<evidence type="ECO:0000259" key="1">
    <source>
        <dbReference type="Pfam" id="PF12708"/>
    </source>
</evidence>
<dbReference type="Gene3D" id="2.160.20.10">
    <property type="entry name" value="Single-stranded right-handed beta-helix, Pectin lyase-like"/>
    <property type="match status" value="1"/>
</dbReference>
<proteinExistence type="predicted"/>
<dbReference type="AlphaFoldDB" id="A0A841Y6Q0"/>
<organism evidence="2 3">
    <name type="scientific">Listeria booriae</name>
    <dbReference type="NCBI Taxonomy" id="1552123"/>
    <lineage>
        <taxon>Bacteria</taxon>
        <taxon>Bacillati</taxon>
        <taxon>Bacillota</taxon>
        <taxon>Bacilli</taxon>
        <taxon>Bacillales</taxon>
        <taxon>Listeriaceae</taxon>
        <taxon>Listeria</taxon>
    </lineage>
</organism>
<sequence>MSKTIMYIAGVFLSFLILFSLPNNTQASTVPLSQGTTSEIATKNAAALQNAINQASTSGKKQVTLPAGTFYINGKIILKSHIVLQGASSSPAATKLTMNNAPMTTDTTATSQESTTDITLQNFTLQYNPNMSKYNYLTNPINFYKDNLLNIGQITPSENSAGYNPTNKKALKTNIKITNMILNANQVGLTVVNVAKADNVTINKTTILNSGLQNGITMTYTSNIKITNNTVKNIGRAGIVQYYGNTKALISGNKVIDWMQRYGSYHYDAVKKSGQTLDSMQDAAIDSYGPANQTTTITNNQINLSAASGKVNPNNPLIAKKWHLKKVPNYTRYAAFRANGAQYMLYQGNTVNIDSPNTFAFFSTNMRKSSNTLTRPKGITVIGNRFTSRNIDYPFRIFAGISDPNTTNGITISGNTIQILGTINNYYRTLIEVHEVPITVNGKTSYYTTDLLSVTNNKIQTKNISTLVAGASTSKKDTLKLLFLNNNTLNGKIYQISRNYIGTTLKVLSYKNNALQIPIIWNVDETKTKYIRVTNLSGKAITSEIALTKTKSPTVTFKTKLTRGSLIKIQISEVKGNYTNASTVFFKVP</sequence>
<dbReference type="RefSeq" id="WP_185376691.1">
    <property type="nucleotide sequence ID" value="NZ_JAARPL010000004.1"/>
</dbReference>
<comment type="caution">
    <text evidence="2">The sequence shown here is derived from an EMBL/GenBank/DDBJ whole genome shotgun (WGS) entry which is preliminary data.</text>
</comment>
<name>A0A841Y6Q0_9LIST</name>
<dbReference type="SUPFAM" id="SSF51126">
    <property type="entry name" value="Pectin lyase-like"/>
    <property type="match status" value="1"/>
</dbReference>
<evidence type="ECO:0000313" key="2">
    <source>
        <dbReference type="EMBL" id="MBC1372135.1"/>
    </source>
</evidence>
<dbReference type="EMBL" id="JAARPL010000004">
    <property type="protein sequence ID" value="MBC1372135.1"/>
    <property type="molecule type" value="Genomic_DNA"/>
</dbReference>
<dbReference type="Proteomes" id="UP000591929">
    <property type="component" value="Unassembled WGS sequence"/>
</dbReference>